<dbReference type="Proteomes" id="UP000501600">
    <property type="component" value="Chromosome"/>
</dbReference>
<sequence length="60" mass="6500">MTSSEKNESEILSGAPLIQNIIDQLAKVLAELDALGSHEIAALRIDEAIHTLSDFVEPQN</sequence>
<name>A0A6H2DH94_9SPHN</name>
<reference evidence="1 2" key="1">
    <citation type="submission" date="2020-04" db="EMBL/GenBank/DDBJ databases">
        <title>Genome sequence for Sphingorhabdus sp. strain M1.</title>
        <authorList>
            <person name="Park S.-J."/>
        </authorList>
    </citation>
    <scope>NUCLEOTIDE SEQUENCE [LARGE SCALE GENOMIC DNA]</scope>
    <source>
        <strain evidence="1 2">JK6</strain>
    </source>
</reference>
<protein>
    <submittedName>
        <fullName evidence="1">Uncharacterized protein</fullName>
    </submittedName>
</protein>
<evidence type="ECO:0000313" key="1">
    <source>
        <dbReference type="EMBL" id="QJB68042.1"/>
    </source>
</evidence>
<organism evidence="1 2">
    <name type="scientific">Parasphingorhabdus halotolerans</name>
    <dbReference type="NCBI Taxonomy" id="2725558"/>
    <lineage>
        <taxon>Bacteria</taxon>
        <taxon>Pseudomonadati</taxon>
        <taxon>Pseudomonadota</taxon>
        <taxon>Alphaproteobacteria</taxon>
        <taxon>Sphingomonadales</taxon>
        <taxon>Sphingomonadaceae</taxon>
        <taxon>Parasphingorhabdus</taxon>
    </lineage>
</organism>
<dbReference type="EMBL" id="CP051217">
    <property type="protein sequence ID" value="QJB68042.1"/>
    <property type="molecule type" value="Genomic_DNA"/>
</dbReference>
<evidence type="ECO:0000313" key="2">
    <source>
        <dbReference type="Proteomes" id="UP000501600"/>
    </source>
</evidence>
<dbReference type="AlphaFoldDB" id="A0A6H2DH94"/>
<proteinExistence type="predicted"/>
<dbReference type="RefSeq" id="WP_168817782.1">
    <property type="nucleotide sequence ID" value="NZ_CP051217.1"/>
</dbReference>
<dbReference type="KEGG" id="phao:HF685_00900"/>
<keyword evidence="2" id="KW-1185">Reference proteome</keyword>
<gene>
    <name evidence="1" type="ORF">HF685_00900</name>
</gene>
<accession>A0A6H2DH94</accession>